<dbReference type="PANTHER" id="PTHR33823:SF4">
    <property type="entry name" value="GENERAL STRESS PROTEIN 16O"/>
    <property type="match status" value="1"/>
</dbReference>
<feature type="zinc finger region" description="dksA C4-type" evidence="4">
    <location>
        <begin position="83"/>
        <end position="107"/>
    </location>
</feature>
<keyword evidence="7" id="KW-1185">Reference proteome</keyword>
<reference evidence="6" key="1">
    <citation type="submission" date="2023-07" db="EMBL/GenBank/DDBJ databases">
        <title>Genomic Encyclopedia of Type Strains, Phase IV (KMG-IV): sequencing the most valuable type-strain genomes for metagenomic binning, comparative biology and taxonomic classification.</title>
        <authorList>
            <person name="Goeker M."/>
        </authorList>
    </citation>
    <scope>NUCLEOTIDE SEQUENCE</scope>
    <source>
        <strain evidence="6">DSM 21202</strain>
    </source>
</reference>
<dbReference type="GO" id="GO:0008270">
    <property type="term" value="F:zinc ion binding"/>
    <property type="evidence" value="ECO:0007669"/>
    <property type="project" value="UniProtKB-KW"/>
</dbReference>
<gene>
    <name evidence="6" type="ORF">J2S73_002897</name>
</gene>
<dbReference type="Gene3D" id="1.20.120.910">
    <property type="entry name" value="DksA, coiled-coil domain"/>
    <property type="match status" value="1"/>
</dbReference>
<organism evidence="6 7">
    <name type="scientific">Amorphus orientalis</name>
    <dbReference type="NCBI Taxonomy" id="649198"/>
    <lineage>
        <taxon>Bacteria</taxon>
        <taxon>Pseudomonadati</taxon>
        <taxon>Pseudomonadota</taxon>
        <taxon>Alphaproteobacteria</taxon>
        <taxon>Hyphomicrobiales</taxon>
        <taxon>Amorphaceae</taxon>
        <taxon>Amorphus</taxon>
    </lineage>
</organism>
<dbReference type="PROSITE" id="PS51128">
    <property type="entry name" value="ZF_DKSA_2"/>
    <property type="match status" value="1"/>
</dbReference>
<keyword evidence="1" id="KW-0479">Metal-binding</keyword>
<keyword evidence="2" id="KW-0863">Zinc-finger</keyword>
<evidence type="ECO:0000313" key="7">
    <source>
        <dbReference type="Proteomes" id="UP001229244"/>
    </source>
</evidence>
<proteinExistence type="predicted"/>
<keyword evidence="3" id="KW-0862">Zinc</keyword>
<evidence type="ECO:0000256" key="3">
    <source>
        <dbReference type="ARBA" id="ARBA00022833"/>
    </source>
</evidence>
<name>A0AAE4ATQ4_9HYPH</name>
<evidence type="ECO:0000256" key="4">
    <source>
        <dbReference type="PROSITE-ProRule" id="PRU00510"/>
    </source>
</evidence>
<evidence type="ECO:0000256" key="1">
    <source>
        <dbReference type="ARBA" id="ARBA00022723"/>
    </source>
</evidence>
<evidence type="ECO:0000313" key="6">
    <source>
        <dbReference type="EMBL" id="MDQ0316440.1"/>
    </source>
</evidence>
<dbReference type="AlphaFoldDB" id="A0AAE4ATQ4"/>
<evidence type="ECO:0000256" key="2">
    <source>
        <dbReference type="ARBA" id="ARBA00022771"/>
    </source>
</evidence>
<feature type="domain" description="Zinc finger DksA/TraR C4-type" evidence="5">
    <location>
        <begin position="78"/>
        <end position="109"/>
    </location>
</feature>
<dbReference type="EMBL" id="JAUSUL010000002">
    <property type="protein sequence ID" value="MDQ0316440.1"/>
    <property type="molecule type" value="Genomic_DNA"/>
</dbReference>
<protein>
    <submittedName>
        <fullName evidence="6">DnaK suppressor protein</fullName>
    </submittedName>
</protein>
<dbReference type="RefSeq" id="WP_306886260.1">
    <property type="nucleotide sequence ID" value="NZ_JAUSUL010000002.1"/>
</dbReference>
<comment type="caution">
    <text evidence="6">The sequence shown here is derived from an EMBL/GenBank/DDBJ whole genome shotgun (WGS) entry which is preliminary data.</text>
</comment>
<sequence length="110" mass="11868">MLDETAVRQALETERAEIEAEIAGSADSRATVTLDQTSVGRLSRMDAMQGQAMAQAADQRRRLRLQRIAATLQRLDEGEFGACVVCGEDIAEARLEIDLTTPTCIGCAKG</sequence>
<dbReference type="PANTHER" id="PTHR33823">
    <property type="entry name" value="RNA POLYMERASE-BINDING TRANSCRIPTION FACTOR DKSA-RELATED"/>
    <property type="match status" value="1"/>
</dbReference>
<dbReference type="Proteomes" id="UP001229244">
    <property type="component" value="Unassembled WGS sequence"/>
</dbReference>
<evidence type="ECO:0000259" key="5">
    <source>
        <dbReference type="Pfam" id="PF01258"/>
    </source>
</evidence>
<accession>A0AAE4ATQ4</accession>
<dbReference type="InterPro" id="IPR000962">
    <property type="entry name" value="Znf_DskA_TraR"/>
</dbReference>
<dbReference type="Pfam" id="PF01258">
    <property type="entry name" value="zf-dskA_traR"/>
    <property type="match status" value="1"/>
</dbReference>